<evidence type="ECO:0000313" key="2">
    <source>
        <dbReference type="Proteomes" id="UP001418222"/>
    </source>
</evidence>
<dbReference type="EMBL" id="JBBWWQ010000017">
    <property type="protein sequence ID" value="KAK8923524.1"/>
    <property type="molecule type" value="Genomic_DNA"/>
</dbReference>
<organism evidence="1 2">
    <name type="scientific">Platanthera zijinensis</name>
    <dbReference type="NCBI Taxonomy" id="2320716"/>
    <lineage>
        <taxon>Eukaryota</taxon>
        <taxon>Viridiplantae</taxon>
        <taxon>Streptophyta</taxon>
        <taxon>Embryophyta</taxon>
        <taxon>Tracheophyta</taxon>
        <taxon>Spermatophyta</taxon>
        <taxon>Magnoliopsida</taxon>
        <taxon>Liliopsida</taxon>
        <taxon>Asparagales</taxon>
        <taxon>Orchidaceae</taxon>
        <taxon>Orchidoideae</taxon>
        <taxon>Orchideae</taxon>
        <taxon>Orchidinae</taxon>
        <taxon>Platanthera</taxon>
    </lineage>
</organism>
<name>A0AAP0B109_9ASPA</name>
<proteinExistence type="predicted"/>
<keyword evidence="2" id="KW-1185">Reference proteome</keyword>
<evidence type="ECO:0000313" key="1">
    <source>
        <dbReference type="EMBL" id="KAK8923524.1"/>
    </source>
</evidence>
<reference evidence="1 2" key="1">
    <citation type="journal article" date="2022" name="Nat. Plants">
        <title>Genomes of leafy and leafless Platanthera orchids illuminate the evolution of mycoheterotrophy.</title>
        <authorList>
            <person name="Li M.H."/>
            <person name="Liu K.W."/>
            <person name="Li Z."/>
            <person name="Lu H.C."/>
            <person name="Ye Q.L."/>
            <person name="Zhang D."/>
            <person name="Wang J.Y."/>
            <person name="Li Y.F."/>
            <person name="Zhong Z.M."/>
            <person name="Liu X."/>
            <person name="Yu X."/>
            <person name="Liu D.K."/>
            <person name="Tu X.D."/>
            <person name="Liu B."/>
            <person name="Hao Y."/>
            <person name="Liao X.Y."/>
            <person name="Jiang Y.T."/>
            <person name="Sun W.H."/>
            <person name="Chen J."/>
            <person name="Chen Y.Q."/>
            <person name="Ai Y."/>
            <person name="Zhai J.W."/>
            <person name="Wu S.S."/>
            <person name="Zhou Z."/>
            <person name="Hsiao Y.Y."/>
            <person name="Wu W.L."/>
            <person name="Chen Y.Y."/>
            <person name="Lin Y.F."/>
            <person name="Hsu J.L."/>
            <person name="Li C.Y."/>
            <person name="Wang Z.W."/>
            <person name="Zhao X."/>
            <person name="Zhong W.Y."/>
            <person name="Ma X.K."/>
            <person name="Ma L."/>
            <person name="Huang J."/>
            <person name="Chen G.Z."/>
            <person name="Huang M.Z."/>
            <person name="Huang L."/>
            <person name="Peng D.H."/>
            <person name="Luo Y.B."/>
            <person name="Zou S.Q."/>
            <person name="Chen S.P."/>
            <person name="Lan S."/>
            <person name="Tsai W.C."/>
            <person name="Van de Peer Y."/>
            <person name="Liu Z.J."/>
        </authorList>
    </citation>
    <scope>NUCLEOTIDE SEQUENCE [LARGE SCALE GENOMIC DNA]</scope>
    <source>
        <strain evidence="1">Lor287</strain>
    </source>
</reference>
<protein>
    <submittedName>
        <fullName evidence="1">Uncharacterized protein</fullName>
    </submittedName>
</protein>
<sequence>MARGREPHATARRIPSSSTIFFLPGAASVILLEHPHYPPALEETSTGLGGVVATKLWRCAVRRVAHEVKKQLLPRLENPRLGLSKSQLSARAVIASRKILY</sequence>
<dbReference type="Proteomes" id="UP001418222">
    <property type="component" value="Unassembled WGS sequence"/>
</dbReference>
<gene>
    <name evidence="1" type="ORF">KSP39_PZI019742</name>
</gene>
<accession>A0AAP0B109</accession>
<dbReference type="AlphaFoldDB" id="A0AAP0B109"/>
<comment type="caution">
    <text evidence="1">The sequence shown here is derived from an EMBL/GenBank/DDBJ whole genome shotgun (WGS) entry which is preliminary data.</text>
</comment>